<evidence type="ECO:0000313" key="10">
    <source>
        <dbReference type="Proteomes" id="UP000031627"/>
    </source>
</evidence>
<dbReference type="PROSITE" id="PS01306">
    <property type="entry name" value="UPF0054"/>
    <property type="match status" value="1"/>
</dbReference>
<keyword evidence="10" id="KW-1185">Reference proteome</keyword>
<gene>
    <name evidence="8 9" type="primary">ybeY</name>
    <name evidence="9" type="ORF">TGUWTKB_2860</name>
</gene>
<dbReference type="PANTHER" id="PTHR46986">
    <property type="entry name" value="ENDORIBONUCLEASE YBEY, CHLOROPLASTIC"/>
    <property type="match status" value="1"/>
</dbReference>
<dbReference type="GO" id="GO:0008270">
    <property type="term" value="F:zinc ion binding"/>
    <property type="evidence" value="ECO:0007669"/>
    <property type="project" value="UniProtKB-UniRule"/>
</dbReference>
<evidence type="ECO:0000256" key="8">
    <source>
        <dbReference type="HAMAP-Rule" id="MF_00009"/>
    </source>
</evidence>
<dbReference type="EC" id="3.1.-.-" evidence="8"/>
<evidence type="ECO:0000256" key="4">
    <source>
        <dbReference type="ARBA" id="ARBA00022723"/>
    </source>
</evidence>
<comment type="subcellular location">
    <subcellularLocation>
        <location evidence="8">Cytoplasm</location>
    </subcellularLocation>
</comment>
<reference evidence="10" key="1">
    <citation type="submission" date="2013-11" db="EMBL/GenBank/DDBJ databases">
        <title>Symbiont-containing voluminous jelly as an extraordinary maternal gift for overwintering insect nymphs.</title>
        <authorList>
            <person name="Kaiwa N."/>
            <person name="Hosokawa T."/>
            <person name="Nikoh N."/>
            <person name="Meng X.Y."/>
            <person name="Tanahashi M."/>
            <person name="Moriyama M."/>
            <person name="Maeda T."/>
            <person name="Yamaguchi K."/>
            <person name="Shigenobu S."/>
            <person name="Ito M."/>
            <person name="Fukatsu T."/>
        </authorList>
    </citation>
    <scope>NUCLEOTIDE SEQUENCE [LARGE SCALE GENOMIC DNA]</scope>
    <source>
        <strain evidence="10">UwTKB</strain>
    </source>
</reference>
<dbReference type="GO" id="GO:0004222">
    <property type="term" value="F:metalloendopeptidase activity"/>
    <property type="evidence" value="ECO:0007669"/>
    <property type="project" value="InterPro"/>
</dbReference>
<feature type="binding site" evidence="8">
    <location>
        <position position="114"/>
    </location>
    <ligand>
        <name>Zn(2+)</name>
        <dbReference type="ChEBI" id="CHEBI:29105"/>
        <note>catalytic</note>
    </ligand>
</feature>
<dbReference type="GO" id="GO:0005737">
    <property type="term" value="C:cytoplasm"/>
    <property type="evidence" value="ECO:0007669"/>
    <property type="project" value="UniProtKB-SubCell"/>
</dbReference>
<comment type="similarity">
    <text evidence="1 8">Belongs to the endoribonuclease YbeY family.</text>
</comment>
<feature type="binding site" evidence="8">
    <location>
        <position position="118"/>
    </location>
    <ligand>
        <name>Zn(2+)</name>
        <dbReference type="ChEBI" id="CHEBI:29105"/>
        <note>catalytic</note>
    </ligand>
</feature>
<keyword evidence="8" id="KW-0698">rRNA processing</keyword>
<name>A0A090AQA2_9ENTR</name>
<protein>
    <recommendedName>
        <fullName evidence="8">Endoribonuclease YbeY</fullName>
        <ecNumber evidence="8">3.1.-.-</ecNumber>
    </recommendedName>
</protein>
<dbReference type="STRING" id="1410383.TGUWTKB_2860"/>
<dbReference type="AlphaFoldDB" id="A0A090AQA2"/>
<reference evidence="9 10" key="2">
    <citation type="journal article" date="2014" name="Curr. Biol.">
        <title>Symbiont-Supplemented Maternal Investment Underpinning Host's Ecological Adaptation.</title>
        <authorList>
            <person name="Kaiwa N."/>
            <person name="Hosokawa T."/>
            <person name="Nikoh N."/>
            <person name="Tanahashi M."/>
            <person name="Moriyama M."/>
            <person name="Meng X.Y."/>
            <person name="Maeda T."/>
            <person name="Yamaguchi K."/>
            <person name="Shigenobu S."/>
            <person name="Ito M."/>
            <person name="Fukatsu T."/>
        </authorList>
    </citation>
    <scope>NUCLEOTIDE SEQUENCE [LARGE SCALE GENOMIC DNA]</scope>
    <source>
        <strain evidence="9 10">UwTKB</strain>
    </source>
</reference>
<dbReference type="PANTHER" id="PTHR46986:SF1">
    <property type="entry name" value="ENDORIBONUCLEASE YBEY, CHLOROPLASTIC"/>
    <property type="match status" value="1"/>
</dbReference>
<feature type="binding site" evidence="8">
    <location>
        <position position="124"/>
    </location>
    <ligand>
        <name>Zn(2+)</name>
        <dbReference type="ChEBI" id="CHEBI:29105"/>
        <note>catalytic</note>
    </ligand>
</feature>
<dbReference type="NCBIfam" id="TIGR00043">
    <property type="entry name" value="rRNA maturation RNase YbeY"/>
    <property type="match status" value="1"/>
</dbReference>
<dbReference type="SUPFAM" id="SSF55486">
    <property type="entry name" value="Metalloproteases ('zincins'), catalytic domain"/>
    <property type="match status" value="1"/>
</dbReference>
<evidence type="ECO:0000256" key="5">
    <source>
        <dbReference type="ARBA" id="ARBA00022759"/>
    </source>
</evidence>
<dbReference type="Proteomes" id="UP000031627">
    <property type="component" value="Chromosome"/>
</dbReference>
<sequence length="151" mass="17726">MKNLVLNIQIACSTPKYLPKKKDIYNWINATIPSLKYKKSITLRVVNKKESSELNFKYRGKKNPTNILSFSFLETNLNHIPLIGDLVICAEILENEAYYQKKKIKEHWAHIIIHGTLHLFGYDHVSNHQKKIMENLEKKIMMSLGYCNPYF</sequence>
<dbReference type="OrthoDB" id="9807740at2"/>
<dbReference type="Pfam" id="PF02130">
    <property type="entry name" value="YbeY"/>
    <property type="match status" value="1"/>
</dbReference>
<dbReference type="HAMAP" id="MF_00009">
    <property type="entry name" value="Endoribonucl_YbeY"/>
    <property type="match status" value="1"/>
</dbReference>
<keyword evidence="7 8" id="KW-0862">Zinc</keyword>
<keyword evidence="3 8" id="KW-0540">Nuclease</keyword>
<proteinExistence type="inferred from homology"/>
<dbReference type="KEGG" id="sbw:TGUWTKB_2860"/>
<dbReference type="HOGENOM" id="CLU_106710_0_1_6"/>
<organism evidence="9 10">
    <name type="scientific">Candidatus Tachikawaea gelatinosa</name>
    <dbReference type="NCBI Taxonomy" id="1410383"/>
    <lineage>
        <taxon>Bacteria</taxon>
        <taxon>Pseudomonadati</taxon>
        <taxon>Pseudomonadota</taxon>
        <taxon>Gammaproteobacteria</taxon>
        <taxon>Enterobacterales</taxon>
        <taxon>Enterobacteriaceae</taxon>
        <taxon>Candidatus Tachikawaea</taxon>
    </lineage>
</organism>
<keyword evidence="4 8" id="KW-0479">Metal-binding</keyword>
<dbReference type="InterPro" id="IPR002036">
    <property type="entry name" value="YbeY"/>
</dbReference>
<evidence type="ECO:0000256" key="1">
    <source>
        <dbReference type="ARBA" id="ARBA00010875"/>
    </source>
</evidence>
<evidence type="ECO:0000313" key="9">
    <source>
        <dbReference type="EMBL" id="BAP58527.1"/>
    </source>
</evidence>
<evidence type="ECO:0000256" key="2">
    <source>
        <dbReference type="ARBA" id="ARBA00022517"/>
    </source>
</evidence>
<evidence type="ECO:0000256" key="7">
    <source>
        <dbReference type="ARBA" id="ARBA00022833"/>
    </source>
</evidence>
<dbReference type="InterPro" id="IPR020549">
    <property type="entry name" value="YbeY_CS"/>
</dbReference>
<dbReference type="EMBL" id="AP014521">
    <property type="protein sequence ID" value="BAP58527.1"/>
    <property type="molecule type" value="Genomic_DNA"/>
</dbReference>
<dbReference type="RefSeq" id="WP_041062821.1">
    <property type="nucleotide sequence ID" value="NZ_AP014521.1"/>
</dbReference>
<dbReference type="GO" id="GO:0006364">
    <property type="term" value="P:rRNA processing"/>
    <property type="evidence" value="ECO:0007669"/>
    <property type="project" value="UniProtKB-UniRule"/>
</dbReference>
<keyword evidence="2 8" id="KW-0690">Ribosome biogenesis</keyword>
<comment type="cofactor">
    <cofactor evidence="8">
        <name>Zn(2+)</name>
        <dbReference type="ChEBI" id="CHEBI:29105"/>
    </cofactor>
    <text evidence="8">Binds 1 zinc ion.</text>
</comment>
<keyword evidence="5 8" id="KW-0255">Endonuclease</keyword>
<evidence type="ECO:0000256" key="6">
    <source>
        <dbReference type="ARBA" id="ARBA00022801"/>
    </source>
</evidence>
<dbReference type="GO" id="GO:0004521">
    <property type="term" value="F:RNA endonuclease activity"/>
    <property type="evidence" value="ECO:0007669"/>
    <property type="project" value="UniProtKB-UniRule"/>
</dbReference>
<accession>A0A090AQA2</accession>
<evidence type="ECO:0000256" key="3">
    <source>
        <dbReference type="ARBA" id="ARBA00022722"/>
    </source>
</evidence>
<comment type="function">
    <text evidence="8">Single strand-specific metallo-endoribonuclease involved in late-stage 70S ribosome quality control and in maturation of the 3' terminus of the 16S rRNA.</text>
</comment>
<dbReference type="Gene3D" id="3.40.390.30">
    <property type="entry name" value="Metalloproteases ('zincins'), catalytic domain"/>
    <property type="match status" value="1"/>
</dbReference>
<keyword evidence="6 8" id="KW-0378">Hydrolase</keyword>
<dbReference type="InterPro" id="IPR023091">
    <property type="entry name" value="MetalPrtase_cat_dom_sf_prd"/>
</dbReference>
<keyword evidence="8" id="KW-0963">Cytoplasm</keyword>